<protein>
    <submittedName>
        <fullName evidence="1">Uncharacterized protein</fullName>
    </submittedName>
</protein>
<sequence>MLGAAAGVFNLTLEDYLPDGPSLAIRGSSEAHWTESLTGYPRRHAESSVNLAALMAKLTDLHPAELPILMMRVGGQAEGGEGVQPLGRASGRVLFNKALPRSRKGV</sequence>
<evidence type="ECO:0000313" key="1">
    <source>
        <dbReference type="EMBL" id="CAI6098136.1"/>
    </source>
</evidence>
<reference evidence="1" key="1">
    <citation type="submission" date="2023-01" db="EMBL/GenBank/DDBJ databases">
        <authorList>
            <person name="Piombo E."/>
        </authorList>
    </citation>
    <scope>NUCLEOTIDE SEQUENCE</scope>
</reference>
<dbReference type="EMBL" id="CABFNP030001297">
    <property type="protein sequence ID" value="CAI6098136.1"/>
    <property type="molecule type" value="Genomic_DNA"/>
</dbReference>
<comment type="caution">
    <text evidence="1">The sequence shown here is derived from an EMBL/GenBank/DDBJ whole genome shotgun (WGS) entry which is preliminary data.</text>
</comment>
<keyword evidence="2" id="KW-1185">Reference proteome</keyword>
<dbReference type="AlphaFoldDB" id="A0AA35MK15"/>
<name>A0AA35MK15_9HYPO</name>
<evidence type="ECO:0000313" key="2">
    <source>
        <dbReference type="Proteomes" id="UP001160390"/>
    </source>
</evidence>
<accession>A0AA35MK15</accession>
<gene>
    <name evidence="1" type="ORF">CCHLO57077_00005827</name>
</gene>
<organism evidence="1 2">
    <name type="scientific">Clonostachys chloroleuca</name>
    <dbReference type="NCBI Taxonomy" id="1926264"/>
    <lineage>
        <taxon>Eukaryota</taxon>
        <taxon>Fungi</taxon>
        <taxon>Dikarya</taxon>
        <taxon>Ascomycota</taxon>
        <taxon>Pezizomycotina</taxon>
        <taxon>Sordariomycetes</taxon>
        <taxon>Hypocreomycetidae</taxon>
        <taxon>Hypocreales</taxon>
        <taxon>Bionectriaceae</taxon>
        <taxon>Clonostachys</taxon>
    </lineage>
</organism>
<proteinExistence type="predicted"/>
<dbReference type="Proteomes" id="UP001160390">
    <property type="component" value="Unassembled WGS sequence"/>
</dbReference>